<keyword evidence="2 8" id="KW-0812">Transmembrane</keyword>
<dbReference type="Gene3D" id="1.20.1110.10">
    <property type="entry name" value="Calcium-transporting ATPase, transmembrane domain"/>
    <property type="match status" value="1"/>
</dbReference>
<dbReference type="SFLD" id="SFLDS00003">
    <property type="entry name" value="Haloacid_Dehalogenase"/>
    <property type="match status" value="1"/>
</dbReference>
<comment type="caution">
    <text evidence="10">The sequence shown here is derived from an EMBL/GenBank/DDBJ whole genome shotgun (WGS) entry which is preliminary data.</text>
</comment>
<sequence>MLHLCYTQSMAKEDKVEGLTSKEASEKLLQFGHNEITDSARNGPLRILLRLVRNNFIIYLLFFGAIVSFYVGEQLTGITILGVLLIIIGVTFIQEFRAEQSIRALRQMIMQVSRVVRDGREQEVLSKKLVPGDLVILRLGEKVPADSMVIDESELEVDESVLTGESRAVKKKTGDPIYMGSFITNGKCQAQVLHTGMNTKFGSIANMISEAEKSLPLQDKVNRIAGYMVVVAVFISILTGFLMISRAEAVNSETISGALILIIALCVSAFPEGLPVVLTTTLAVGATRMAGKNAIVNRMSIIETLGETTVICADKTGTITRGEMTAKKIVTPGGAIDVGGAGFEVRGGFSSDGRTVEIAENLELKLLLETAILCNDAKIERTGEDEEYKVLGTPTEGALLILAAKANIFREDLEGSRLEEIPFSSERKMMSVLHKGINSTLVLAKGAPETILLKCKYMQKDGKTIPLTDEEKKHFLQLNKKLTRESFRTIALGFKEADSGKRDYQEEDLIFLGLIALEDPPREEIAGSLKICKEAGIAVKMITGDHRETALAIADEIGLSGEVLEGDDLDKLTDDELSKIIRQIAIFTRVRPEHKIRIVRVLKQLGEVVTMTGDGVNDAPALKEADIGVAMGRTGTDVSRSVADLTIKDDNFATIVEAIKEGRTIFTNIRKFVSYQLSCNFTELFVLLLGVILAPVFGWGIPILLALQILFMNLVTDDLPAIMLGLNKSSFDVMKEGPRRKAAIFNIQLLIITSLAAVLMTILVLISFYLSSNILLQNLETARTTAMVSLILLEIAGAFHFRSFRYPVLTRSPFVNVYLFWASLASLLATALILYTPLNAIFEAVPLGLWGWIVAMGAAVIFTAVFDVVKKIKLFSIR</sequence>
<dbReference type="InterPro" id="IPR023299">
    <property type="entry name" value="ATPase_P-typ_cyto_dom_N"/>
</dbReference>
<dbReference type="InterPro" id="IPR006068">
    <property type="entry name" value="ATPase_P-typ_cation-transptr_C"/>
</dbReference>
<keyword evidence="7 8" id="KW-0472">Membrane</keyword>
<dbReference type="Pfam" id="PF00690">
    <property type="entry name" value="Cation_ATPase_N"/>
    <property type="match status" value="1"/>
</dbReference>
<dbReference type="GO" id="GO:0016020">
    <property type="term" value="C:membrane"/>
    <property type="evidence" value="ECO:0007669"/>
    <property type="project" value="UniProtKB-SubCell"/>
</dbReference>
<reference evidence="10 11" key="1">
    <citation type="journal article" date="2015" name="Nature">
        <title>rRNA introns, odd ribosomes, and small enigmatic genomes across a large radiation of phyla.</title>
        <authorList>
            <person name="Brown C.T."/>
            <person name="Hug L.A."/>
            <person name="Thomas B.C."/>
            <person name="Sharon I."/>
            <person name="Castelle C.J."/>
            <person name="Singh A."/>
            <person name="Wilkins M.J."/>
            <person name="Williams K.H."/>
            <person name="Banfield J.F."/>
        </authorList>
    </citation>
    <scope>NUCLEOTIDE SEQUENCE [LARGE SCALE GENOMIC DNA]</scope>
</reference>
<organism evidence="10 11">
    <name type="scientific">Candidatus Daviesbacteria bacterium GW2011_GWB1_41_5</name>
    <dbReference type="NCBI Taxonomy" id="1618429"/>
    <lineage>
        <taxon>Bacteria</taxon>
        <taxon>Candidatus Daviesiibacteriota</taxon>
    </lineage>
</organism>
<dbReference type="SUPFAM" id="SSF81660">
    <property type="entry name" value="Metal cation-transporting ATPase, ATP-binding domain N"/>
    <property type="match status" value="1"/>
</dbReference>
<comment type="subcellular location">
    <subcellularLocation>
        <location evidence="1">Membrane</location>
        <topology evidence="1">Multi-pass membrane protein</topology>
    </subcellularLocation>
</comment>
<dbReference type="GO" id="GO:0016887">
    <property type="term" value="F:ATP hydrolysis activity"/>
    <property type="evidence" value="ECO:0007669"/>
    <property type="project" value="InterPro"/>
</dbReference>
<evidence type="ECO:0000256" key="4">
    <source>
        <dbReference type="ARBA" id="ARBA00022840"/>
    </source>
</evidence>
<dbReference type="SUPFAM" id="SSF81653">
    <property type="entry name" value="Calcium ATPase, transduction domain A"/>
    <property type="match status" value="1"/>
</dbReference>
<accession>A0A0G0WK65</accession>
<dbReference type="InterPro" id="IPR059000">
    <property type="entry name" value="ATPase_P-type_domA"/>
</dbReference>
<dbReference type="InterPro" id="IPR001757">
    <property type="entry name" value="P_typ_ATPase"/>
</dbReference>
<evidence type="ECO:0000313" key="10">
    <source>
        <dbReference type="EMBL" id="KKS13215.1"/>
    </source>
</evidence>
<dbReference type="Gene3D" id="2.70.150.10">
    <property type="entry name" value="Calcium-transporting ATPase, cytoplasmic transduction domain A"/>
    <property type="match status" value="1"/>
</dbReference>
<feature type="transmembrane region" description="Helical" evidence="8">
    <location>
        <begin position="703"/>
        <end position="726"/>
    </location>
</feature>
<feature type="transmembrane region" description="Helical" evidence="8">
    <location>
        <begin position="257"/>
        <end position="284"/>
    </location>
</feature>
<feature type="transmembrane region" description="Helical" evidence="8">
    <location>
        <begin position="847"/>
        <end position="869"/>
    </location>
</feature>
<keyword evidence="4" id="KW-0067">ATP-binding</keyword>
<dbReference type="InterPro" id="IPR023298">
    <property type="entry name" value="ATPase_P-typ_TM_dom_sf"/>
</dbReference>
<feature type="domain" description="Cation-transporting P-type ATPase N-terminal" evidence="9">
    <location>
        <begin position="5"/>
        <end position="73"/>
    </location>
</feature>
<keyword evidence="3" id="KW-0547">Nucleotide-binding</keyword>
<dbReference type="Pfam" id="PF00689">
    <property type="entry name" value="Cation_ATPase_C"/>
    <property type="match status" value="1"/>
</dbReference>
<dbReference type="PATRIC" id="fig|1618429.3.peg.643"/>
<proteinExistence type="predicted"/>
<dbReference type="SFLD" id="SFLDF00027">
    <property type="entry name" value="p-type_atpase"/>
    <property type="match status" value="1"/>
</dbReference>
<feature type="transmembrane region" description="Helical" evidence="8">
    <location>
        <begin position="747"/>
        <end position="770"/>
    </location>
</feature>
<feature type="transmembrane region" description="Helical" evidence="8">
    <location>
        <begin position="56"/>
        <end position="72"/>
    </location>
</feature>
<dbReference type="InterPro" id="IPR036412">
    <property type="entry name" value="HAD-like_sf"/>
</dbReference>
<dbReference type="InterPro" id="IPR044492">
    <property type="entry name" value="P_typ_ATPase_HD_dom"/>
</dbReference>
<dbReference type="SUPFAM" id="SSF81665">
    <property type="entry name" value="Calcium ATPase, transmembrane domain M"/>
    <property type="match status" value="1"/>
</dbReference>
<dbReference type="Gene3D" id="3.40.1110.10">
    <property type="entry name" value="Calcium-transporting ATPase, cytoplasmic domain N"/>
    <property type="match status" value="1"/>
</dbReference>
<dbReference type="Gene3D" id="3.40.50.1000">
    <property type="entry name" value="HAD superfamily/HAD-like"/>
    <property type="match status" value="1"/>
</dbReference>
<evidence type="ECO:0000256" key="6">
    <source>
        <dbReference type="ARBA" id="ARBA00022989"/>
    </source>
</evidence>
<dbReference type="PROSITE" id="PS00154">
    <property type="entry name" value="ATPASE_E1_E2"/>
    <property type="match status" value="1"/>
</dbReference>
<protein>
    <submittedName>
        <fullName evidence="10">ATPase, P-type (Transporting), HAD superfamily, subfamily IC</fullName>
    </submittedName>
</protein>
<evidence type="ECO:0000313" key="11">
    <source>
        <dbReference type="Proteomes" id="UP000034753"/>
    </source>
</evidence>
<dbReference type="PANTHER" id="PTHR42861">
    <property type="entry name" value="CALCIUM-TRANSPORTING ATPASE"/>
    <property type="match status" value="1"/>
</dbReference>
<dbReference type="SUPFAM" id="SSF56784">
    <property type="entry name" value="HAD-like"/>
    <property type="match status" value="1"/>
</dbReference>
<evidence type="ECO:0000256" key="3">
    <source>
        <dbReference type="ARBA" id="ARBA00022741"/>
    </source>
</evidence>
<dbReference type="GO" id="GO:0005524">
    <property type="term" value="F:ATP binding"/>
    <property type="evidence" value="ECO:0007669"/>
    <property type="project" value="UniProtKB-KW"/>
</dbReference>
<gene>
    <name evidence="10" type="ORF">UU67_C0029G0018</name>
</gene>
<dbReference type="Pfam" id="PF13246">
    <property type="entry name" value="Cation_ATPase"/>
    <property type="match status" value="1"/>
</dbReference>
<keyword evidence="6 8" id="KW-1133">Transmembrane helix</keyword>
<feature type="transmembrane region" description="Helical" evidence="8">
    <location>
        <begin position="224"/>
        <end position="245"/>
    </location>
</feature>
<dbReference type="SMART" id="SM00831">
    <property type="entry name" value="Cation_ATPase_N"/>
    <property type="match status" value="1"/>
</dbReference>
<dbReference type="Pfam" id="PF00122">
    <property type="entry name" value="E1-E2_ATPase"/>
    <property type="match status" value="1"/>
</dbReference>
<dbReference type="InterPro" id="IPR008250">
    <property type="entry name" value="ATPase_P-typ_transduc_dom_A_sf"/>
</dbReference>
<dbReference type="InterPro" id="IPR004014">
    <property type="entry name" value="ATPase_P-typ_cation-transptr_N"/>
</dbReference>
<dbReference type="PRINTS" id="PR00120">
    <property type="entry name" value="HATPASE"/>
</dbReference>
<name>A0A0G0WK65_9BACT</name>
<dbReference type="InterPro" id="IPR018303">
    <property type="entry name" value="ATPase_P-typ_P_site"/>
</dbReference>
<dbReference type="SFLD" id="SFLDG00002">
    <property type="entry name" value="C1.7:_P-type_atpase_like"/>
    <property type="match status" value="1"/>
</dbReference>
<dbReference type="NCBIfam" id="TIGR01494">
    <property type="entry name" value="ATPase_P-type"/>
    <property type="match status" value="2"/>
</dbReference>
<evidence type="ECO:0000256" key="8">
    <source>
        <dbReference type="SAM" id="Phobius"/>
    </source>
</evidence>
<feature type="transmembrane region" description="Helical" evidence="8">
    <location>
        <begin position="813"/>
        <end position="835"/>
    </location>
</feature>
<dbReference type="AlphaFoldDB" id="A0A0G0WK65"/>
<evidence type="ECO:0000256" key="7">
    <source>
        <dbReference type="ARBA" id="ARBA00023136"/>
    </source>
</evidence>
<dbReference type="Proteomes" id="UP000034753">
    <property type="component" value="Unassembled WGS sequence"/>
</dbReference>
<dbReference type="EMBL" id="LCBN01000029">
    <property type="protein sequence ID" value="KKS13215.1"/>
    <property type="molecule type" value="Genomic_DNA"/>
</dbReference>
<feature type="transmembrane region" description="Helical" evidence="8">
    <location>
        <begin position="78"/>
        <end position="96"/>
    </location>
</feature>
<keyword evidence="5" id="KW-1278">Translocase</keyword>
<dbReference type="InterPro" id="IPR023214">
    <property type="entry name" value="HAD_sf"/>
</dbReference>
<dbReference type="PRINTS" id="PR00119">
    <property type="entry name" value="CATATPASE"/>
</dbReference>
<evidence type="ECO:0000256" key="5">
    <source>
        <dbReference type="ARBA" id="ARBA00022967"/>
    </source>
</evidence>
<evidence type="ECO:0000256" key="2">
    <source>
        <dbReference type="ARBA" id="ARBA00022692"/>
    </source>
</evidence>
<evidence type="ECO:0000256" key="1">
    <source>
        <dbReference type="ARBA" id="ARBA00004141"/>
    </source>
</evidence>
<evidence type="ECO:0000259" key="9">
    <source>
        <dbReference type="SMART" id="SM00831"/>
    </source>
</evidence>
<feature type="transmembrane region" description="Helical" evidence="8">
    <location>
        <begin position="677"/>
        <end position="697"/>
    </location>
</feature>
<feature type="transmembrane region" description="Helical" evidence="8">
    <location>
        <begin position="782"/>
        <end position="801"/>
    </location>
</feature>